<dbReference type="InterPro" id="IPR051359">
    <property type="entry name" value="CaCA_antiporter"/>
</dbReference>
<dbReference type="PANTHER" id="PTHR12266">
    <property type="entry name" value="NA+/CA2+ K+ INDEPENDENT EXCHANGER"/>
    <property type="match status" value="1"/>
</dbReference>
<keyword evidence="8" id="KW-0915">Sodium</keyword>
<feature type="transmembrane region" description="Helical" evidence="12">
    <location>
        <begin position="177"/>
        <end position="199"/>
    </location>
</feature>
<dbReference type="GO" id="GO:0006814">
    <property type="term" value="P:sodium ion transport"/>
    <property type="evidence" value="ECO:0007669"/>
    <property type="project" value="UniProtKB-KW"/>
</dbReference>
<keyword evidence="7 12" id="KW-1133">Transmembrane helix</keyword>
<comment type="caution">
    <text evidence="14">The sequence shown here is derived from an EMBL/GenBank/DDBJ whole genome shotgun (WGS) entry which is preliminary data.</text>
</comment>
<dbReference type="GO" id="GO:0008324">
    <property type="term" value="F:monoatomic cation transmembrane transporter activity"/>
    <property type="evidence" value="ECO:0007669"/>
    <property type="project" value="TreeGrafter"/>
</dbReference>
<dbReference type="Pfam" id="PF01699">
    <property type="entry name" value="Na_Ca_ex"/>
    <property type="match status" value="2"/>
</dbReference>
<evidence type="ECO:0000256" key="8">
    <source>
        <dbReference type="ARBA" id="ARBA00023053"/>
    </source>
</evidence>
<feature type="transmembrane region" description="Helical" evidence="12">
    <location>
        <begin position="100"/>
        <end position="116"/>
    </location>
</feature>
<accession>A0A2G2X4N3</accession>
<evidence type="ECO:0000313" key="14">
    <source>
        <dbReference type="EMBL" id="PHT52446.1"/>
    </source>
</evidence>
<reference evidence="14 15" key="1">
    <citation type="journal article" date="2017" name="Genome Biol.">
        <title>New reference genome sequences of hot pepper reveal the massive evolution of plant disease-resistance genes by retroduplication.</title>
        <authorList>
            <person name="Kim S."/>
            <person name="Park J."/>
            <person name="Yeom S.I."/>
            <person name="Kim Y.M."/>
            <person name="Seo E."/>
            <person name="Kim K.T."/>
            <person name="Kim M.S."/>
            <person name="Lee J.M."/>
            <person name="Cheong K."/>
            <person name="Shin H.S."/>
            <person name="Kim S.B."/>
            <person name="Han K."/>
            <person name="Lee J."/>
            <person name="Park M."/>
            <person name="Lee H.A."/>
            <person name="Lee H.Y."/>
            <person name="Lee Y."/>
            <person name="Oh S."/>
            <person name="Lee J.H."/>
            <person name="Choi E."/>
            <person name="Choi E."/>
            <person name="Lee S.E."/>
            <person name="Jeon J."/>
            <person name="Kim H."/>
            <person name="Choi G."/>
            <person name="Song H."/>
            <person name="Lee J."/>
            <person name="Lee S.C."/>
            <person name="Kwon J.K."/>
            <person name="Lee H.Y."/>
            <person name="Koo N."/>
            <person name="Hong Y."/>
            <person name="Kim R.W."/>
            <person name="Kang W.H."/>
            <person name="Huh J.H."/>
            <person name="Kang B.C."/>
            <person name="Yang T.J."/>
            <person name="Lee Y.H."/>
            <person name="Bennetzen J.L."/>
            <person name="Choi D."/>
        </authorList>
    </citation>
    <scope>NUCLEOTIDE SEQUENCE [LARGE SCALE GENOMIC DNA]</scope>
    <source>
        <strain evidence="15">cv. PBC81</strain>
    </source>
</reference>
<keyword evidence="2" id="KW-0813">Transport</keyword>
<keyword evidence="5 12" id="KW-0812">Transmembrane</keyword>
<evidence type="ECO:0000256" key="3">
    <source>
        <dbReference type="ARBA" id="ARBA00022449"/>
    </source>
</evidence>
<dbReference type="GO" id="GO:0006813">
    <property type="term" value="P:potassium ion transport"/>
    <property type="evidence" value="ECO:0007669"/>
    <property type="project" value="UniProtKB-KW"/>
</dbReference>
<feature type="transmembrane region" description="Helical" evidence="12">
    <location>
        <begin position="479"/>
        <end position="508"/>
    </location>
</feature>
<evidence type="ECO:0000259" key="13">
    <source>
        <dbReference type="Pfam" id="PF01699"/>
    </source>
</evidence>
<keyword evidence="9 12" id="KW-0472">Membrane</keyword>
<dbReference type="Proteomes" id="UP000224567">
    <property type="component" value="Unassembled WGS sequence"/>
</dbReference>
<dbReference type="GO" id="GO:0015297">
    <property type="term" value="F:antiporter activity"/>
    <property type="evidence" value="ECO:0007669"/>
    <property type="project" value="UniProtKB-KW"/>
</dbReference>
<dbReference type="InterPro" id="IPR044880">
    <property type="entry name" value="NCX_ion-bd_dom_sf"/>
</dbReference>
<evidence type="ECO:0000256" key="7">
    <source>
        <dbReference type="ARBA" id="ARBA00022989"/>
    </source>
</evidence>
<feature type="transmembrane region" description="Helical" evidence="12">
    <location>
        <begin position="435"/>
        <end position="458"/>
    </location>
</feature>
<name>A0A2G2X4N3_CAPBA</name>
<dbReference type="InterPro" id="IPR004837">
    <property type="entry name" value="NaCa_Exmemb"/>
</dbReference>
<evidence type="ECO:0000256" key="5">
    <source>
        <dbReference type="ARBA" id="ARBA00022692"/>
    </source>
</evidence>
<evidence type="ECO:0000313" key="15">
    <source>
        <dbReference type="Proteomes" id="UP000224567"/>
    </source>
</evidence>
<dbReference type="Gene3D" id="1.20.1420.30">
    <property type="entry name" value="NCX, central ion-binding region"/>
    <property type="match status" value="2"/>
</dbReference>
<feature type="transmembrane region" description="Helical" evidence="12">
    <location>
        <begin position="12"/>
        <end position="32"/>
    </location>
</feature>
<feature type="transmembrane region" description="Helical" evidence="12">
    <location>
        <begin position="410"/>
        <end position="429"/>
    </location>
</feature>
<comment type="subcellular location">
    <subcellularLocation>
        <location evidence="1">Membrane</location>
        <topology evidence="1">Multi-pass membrane protein</topology>
    </subcellularLocation>
</comment>
<gene>
    <name evidence="14" type="ORF">CQW23_06908</name>
</gene>
<dbReference type="PANTHER" id="PTHR12266:SF24">
    <property type="entry name" value="CATION_CALCIUM EXCHANGER 1"/>
    <property type="match status" value="1"/>
</dbReference>
<keyword evidence="6" id="KW-0630">Potassium</keyword>
<keyword evidence="10" id="KW-0406">Ion transport</keyword>
<evidence type="ECO:0000256" key="12">
    <source>
        <dbReference type="SAM" id="Phobius"/>
    </source>
</evidence>
<sequence>MMNFFPFHFKPKSALSIFLNMSFLFLLFLYTLTSNVTFSQSQIRHIHLSNTTNNDCSDLHKFSDSQSKCTYIKENNSCSKKGYLNYLEFFYCALGRLPQLGYVVLVVWLVLLFYLLGNTAAEYFCPCAEGLSKVMNLSPAIAGTTLLPLGNGANDVFSSIISFTQSSNSGTVGLNSVLGGAFFISCFVVGVISILVYSTTSQNITIDKSSFIRDVLFIIFSLSCLLGIIVFGRVTLWMAICFSGIYVVYICVVCAMHFLSKKEAVKNVKEEDELFDDHNIGVPLLGCIDEENCSSDKKATQISSFTLEASSSSSCKFLNHFVRVLELPLYLPRRLTIPVVSEESWSKPMAVISVTLAPILSAFVLSPPRESADSSKANLVIDMTSILFGLVLGNVAFFSTKKASSPKKCLFLWLLGGFVMSTTWTYILAQELVSLLVSFGYILGINPSILGLTVLAWGNSTGDLISNAAMALKGGKDGVQMAISACYAGPLFNTLIGLGVSLVLASLWEYPNSYVLPKDPFLFETLGFLIVGLLWALVILRNRNMQPDHSLGVGLLAIYFCFLFTRFAKGF</sequence>
<feature type="transmembrane region" description="Helical" evidence="12">
    <location>
        <begin position="349"/>
        <end position="367"/>
    </location>
</feature>
<feature type="domain" description="Sodium/calcium exchanger membrane region" evidence="13">
    <location>
        <begin position="106"/>
        <end position="253"/>
    </location>
</feature>
<dbReference type="AlphaFoldDB" id="A0A2G2X4N3"/>
<feature type="transmembrane region" description="Helical" evidence="12">
    <location>
        <begin position="237"/>
        <end position="259"/>
    </location>
</feature>
<protein>
    <submittedName>
        <fullName evidence="14">Cation/calcium exchanger 1</fullName>
    </submittedName>
</protein>
<reference evidence="15" key="2">
    <citation type="journal article" date="2017" name="J. Anim. Genet.">
        <title>Multiple reference genome sequences of hot pepper reveal the massive evolution of plant disease resistance genes by retroduplication.</title>
        <authorList>
            <person name="Kim S."/>
            <person name="Park J."/>
            <person name="Yeom S.-I."/>
            <person name="Kim Y.-M."/>
            <person name="Seo E."/>
            <person name="Kim K.-T."/>
            <person name="Kim M.-S."/>
            <person name="Lee J.M."/>
            <person name="Cheong K."/>
            <person name="Shin H.-S."/>
            <person name="Kim S.-B."/>
            <person name="Han K."/>
            <person name="Lee J."/>
            <person name="Park M."/>
            <person name="Lee H.-A."/>
            <person name="Lee H.-Y."/>
            <person name="Lee Y."/>
            <person name="Oh S."/>
            <person name="Lee J.H."/>
            <person name="Choi E."/>
            <person name="Choi E."/>
            <person name="Lee S.E."/>
            <person name="Jeon J."/>
            <person name="Kim H."/>
            <person name="Choi G."/>
            <person name="Song H."/>
            <person name="Lee J."/>
            <person name="Lee S.-C."/>
            <person name="Kwon J.-K."/>
            <person name="Lee H.-Y."/>
            <person name="Koo N."/>
            <person name="Hong Y."/>
            <person name="Kim R.W."/>
            <person name="Kang W.-H."/>
            <person name="Huh J.H."/>
            <person name="Kang B.-C."/>
            <person name="Yang T.-J."/>
            <person name="Lee Y.-H."/>
            <person name="Bennetzen J.L."/>
            <person name="Choi D."/>
        </authorList>
    </citation>
    <scope>NUCLEOTIDE SEQUENCE [LARGE SCALE GENOMIC DNA]</scope>
    <source>
        <strain evidence="15">cv. PBC81</strain>
    </source>
</reference>
<keyword evidence="10" id="KW-0739">Sodium transport</keyword>
<evidence type="ECO:0000256" key="11">
    <source>
        <dbReference type="ARBA" id="ARBA00038187"/>
    </source>
</evidence>
<organism evidence="14 15">
    <name type="scientific">Capsicum baccatum</name>
    <name type="common">Peruvian pepper</name>
    <dbReference type="NCBI Taxonomy" id="33114"/>
    <lineage>
        <taxon>Eukaryota</taxon>
        <taxon>Viridiplantae</taxon>
        <taxon>Streptophyta</taxon>
        <taxon>Embryophyta</taxon>
        <taxon>Tracheophyta</taxon>
        <taxon>Spermatophyta</taxon>
        <taxon>Magnoliopsida</taxon>
        <taxon>eudicotyledons</taxon>
        <taxon>Gunneridae</taxon>
        <taxon>Pentapetalae</taxon>
        <taxon>asterids</taxon>
        <taxon>lamiids</taxon>
        <taxon>Solanales</taxon>
        <taxon>Solanaceae</taxon>
        <taxon>Solanoideae</taxon>
        <taxon>Capsiceae</taxon>
        <taxon>Capsicum</taxon>
    </lineage>
</organism>
<comment type="similarity">
    <text evidence="11">Belongs to the Ca(2+):cation antiporter (CaCA) (TC 2.A.19) family. Cation/calcium exchanger (CCX) subfamily.</text>
</comment>
<dbReference type="STRING" id="33114.A0A2G2X4N3"/>
<evidence type="ECO:0000256" key="10">
    <source>
        <dbReference type="ARBA" id="ARBA00023201"/>
    </source>
</evidence>
<feature type="transmembrane region" description="Helical" evidence="12">
    <location>
        <begin position="520"/>
        <end position="539"/>
    </location>
</feature>
<evidence type="ECO:0000256" key="9">
    <source>
        <dbReference type="ARBA" id="ARBA00023136"/>
    </source>
</evidence>
<keyword evidence="4" id="KW-0633">Potassium transport</keyword>
<proteinExistence type="inferred from homology"/>
<evidence type="ECO:0000256" key="6">
    <source>
        <dbReference type="ARBA" id="ARBA00022958"/>
    </source>
</evidence>
<dbReference type="GO" id="GO:0016020">
    <property type="term" value="C:membrane"/>
    <property type="evidence" value="ECO:0007669"/>
    <property type="project" value="UniProtKB-SubCell"/>
</dbReference>
<dbReference type="OrthoDB" id="407410at2759"/>
<feature type="transmembrane region" description="Helical" evidence="12">
    <location>
        <begin position="379"/>
        <end position="398"/>
    </location>
</feature>
<feature type="transmembrane region" description="Helical" evidence="12">
    <location>
        <begin position="211"/>
        <end position="231"/>
    </location>
</feature>
<dbReference type="EMBL" id="MLFT02000003">
    <property type="protein sequence ID" value="PHT52446.1"/>
    <property type="molecule type" value="Genomic_DNA"/>
</dbReference>
<keyword evidence="3" id="KW-0050">Antiport</keyword>
<evidence type="ECO:0000256" key="2">
    <source>
        <dbReference type="ARBA" id="ARBA00022448"/>
    </source>
</evidence>
<keyword evidence="15" id="KW-1185">Reference proteome</keyword>
<evidence type="ECO:0000256" key="1">
    <source>
        <dbReference type="ARBA" id="ARBA00004141"/>
    </source>
</evidence>
<feature type="domain" description="Sodium/calcium exchanger membrane region" evidence="13">
    <location>
        <begin position="414"/>
        <end position="567"/>
    </location>
</feature>
<evidence type="ECO:0000256" key="4">
    <source>
        <dbReference type="ARBA" id="ARBA00022538"/>
    </source>
</evidence>
<feature type="transmembrane region" description="Helical" evidence="12">
    <location>
        <begin position="551"/>
        <end position="568"/>
    </location>
</feature>